<dbReference type="Proteomes" id="UP000472263">
    <property type="component" value="Chromosome 20"/>
</dbReference>
<organism evidence="3 4">
    <name type="scientific">Myripristis murdjan</name>
    <name type="common">pinecone soldierfish</name>
    <dbReference type="NCBI Taxonomy" id="586833"/>
    <lineage>
        <taxon>Eukaryota</taxon>
        <taxon>Metazoa</taxon>
        <taxon>Chordata</taxon>
        <taxon>Craniata</taxon>
        <taxon>Vertebrata</taxon>
        <taxon>Euteleostomi</taxon>
        <taxon>Actinopterygii</taxon>
        <taxon>Neopterygii</taxon>
        <taxon>Teleostei</taxon>
        <taxon>Neoteleostei</taxon>
        <taxon>Acanthomorphata</taxon>
        <taxon>Holocentriformes</taxon>
        <taxon>Holocentridae</taxon>
        <taxon>Myripristis</taxon>
    </lineage>
</organism>
<sequence>MEEDDVTIREQNFHSQVREYIICFLLFAVLYIVSYCIITRYKRKSDDHEDEDAVVNRISLYLCTFTLAVSGGAVFLLPFSIISNEILLSFPKNYYIQWLNGSLIHGLWNLVSLFSNLCLFVLMPFAYFFLESEGFAGSKKGIKARILETFVMLFLLALLILGIVWVASALIDNDAASMESLYDLWEFYLPYLYSCISLMGGLLLLMCTPVGLSRMFTVMGQLLVKPTILEDLDEQIYCIHLQEEALQRRLNGTSAVLRPILPSLYMNDLNIVSLSRPERRKKASGWEKNLLYPIVMLILLAGTVILMVALNILYLLVDETAMPKGSTDRGIGNTSLSTFGVAQAVLEIILMFYLMVSSVVGFYSLRVFEGLTPRKDDTTMTTIIGCCVSILVLSSALPVMSRTLGITRFDLLGDFGRFNWLGNFYIVLSYNLLFAVVTTLCLVRKFTSAVREELLKALGLDKLQLSNSPTDPESGKLSANGHQKTL</sequence>
<dbReference type="GO" id="GO:0004888">
    <property type="term" value="F:transmembrane signaling receptor activity"/>
    <property type="evidence" value="ECO:0007669"/>
    <property type="project" value="TreeGrafter"/>
</dbReference>
<dbReference type="PANTHER" id="PTHR12625:SF1">
    <property type="entry name" value="LIMB REGION 1 PROTEIN HOMOLOG"/>
    <property type="match status" value="1"/>
</dbReference>
<feature type="transmembrane region" description="Helical" evidence="2">
    <location>
        <begin position="344"/>
        <end position="368"/>
    </location>
</feature>
<reference evidence="3" key="1">
    <citation type="submission" date="2019-06" db="EMBL/GenBank/DDBJ databases">
        <authorList>
            <consortium name="Wellcome Sanger Institute Data Sharing"/>
        </authorList>
    </citation>
    <scope>NUCLEOTIDE SEQUENCE [LARGE SCALE GENOMIC DNA]</scope>
</reference>
<feature type="transmembrane region" description="Helical" evidence="2">
    <location>
        <begin position="58"/>
        <end position="82"/>
    </location>
</feature>
<proteinExistence type="inferred from homology"/>
<keyword evidence="2" id="KW-1133">Transmembrane helix</keyword>
<reference evidence="3" key="2">
    <citation type="submission" date="2025-08" db="UniProtKB">
        <authorList>
            <consortium name="Ensembl"/>
        </authorList>
    </citation>
    <scope>IDENTIFICATION</scope>
</reference>
<dbReference type="GO" id="GO:0007165">
    <property type="term" value="P:signal transduction"/>
    <property type="evidence" value="ECO:0007669"/>
    <property type="project" value="TreeGrafter"/>
</dbReference>
<feature type="transmembrane region" description="Helical" evidence="2">
    <location>
        <begin position="420"/>
        <end position="443"/>
    </location>
</feature>
<comment type="similarity">
    <text evidence="1">Belongs to the LIMR family.</text>
</comment>
<evidence type="ECO:0000313" key="3">
    <source>
        <dbReference type="Ensembl" id="ENSMMDP00005022359.1"/>
    </source>
</evidence>
<feature type="transmembrane region" description="Helical" evidence="2">
    <location>
        <begin position="380"/>
        <end position="400"/>
    </location>
</feature>
<reference evidence="3" key="3">
    <citation type="submission" date="2025-09" db="UniProtKB">
        <authorList>
            <consortium name="Ensembl"/>
        </authorList>
    </citation>
    <scope>IDENTIFICATION</scope>
</reference>
<feature type="transmembrane region" description="Helical" evidence="2">
    <location>
        <begin position="290"/>
        <end position="317"/>
    </location>
</feature>
<evidence type="ECO:0000256" key="2">
    <source>
        <dbReference type="SAM" id="Phobius"/>
    </source>
</evidence>
<name>A0A667YEK8_9TELE</name>
<feature type="transmembrane region" description="Helical" evidence="2">
    <location>
        <begin position="150"/>
        <end position="171"/>
    </location>
</feature>
<protein>
    <submittedName>
        <fullName evidence="3">Limb development membrane protein 1</fullName>
    </submittedName>
</protein>
<dbReference type="GO" id="GO:0005886">
    <property type="term" value="C:plasma membrane"/>
    <property type="evidence" value="ECO:0007669"/>
    <property type="project" value="TreeGrafter"/>
</dbReference>
<feature type="transmembrane region" description="Helical" evidence="2">
    <location>
        <begin position="102"/>
        <end position="130"/>
    </location>
</feature>
<dbReference type="InterPro" id="IPR006876">
    <property type="entry name" value="LMBR1-like_membr_prot"/>
</dbReference>
<dbReference type="PANTHER" id="PTHR12625">
    <property type="entry name" value="LIPOCALIN-1 INTERACTING MEMBRANE RECEPTOR LIMR"/>
    <property type="match status" value="1"/>
</dbReference>
<dbReference type="PRINTS" id="PR01692">
    <property type="entry name" value="LIPOCALINIMR"/>
</dbReference>
<keyword evidence="2" id="KW-0472">Membrane</keyword>
<dbReference type="Pfam" id="PF04791">
    <property type="entry name" value="LMBR1"/>
    <property type="match status" value="2"/>
</dbReference>
<accession>A0A667YEK8</accession>
<feature type="transmembrane region" description="Helical" evidence="2">
    <location>
        <begin position="20"/>
        <end position="38"/>
    </location>
</feature>
<keyword evidence="2" id="KW-0812">Transmembrane</keyword>
<keyword evidence="4" id="KW-1185">Reference proteome</keyword>
<dbReference type="AlphaFoldDB" id="A0A667YEK8"/>
<evidence type="ECO:0000313" key="4">
    <source>
        <dbReference type="Proteomes" id="UP000472263"/>
    </source>
</evidence>
<feature type="transmembrane region" description="Helical" evidence="2">
    <location>
        <begin position="191"/>
        <end position="212"/>
    </location>
</feature>
<gene>
    <name evidence="3" type="primary">LMBR1</name>
    <name evidence="3" type="synonym">lmbr1</name>
</gene>
<dbReference type="Ensembl" id="ENSMMDT00005022855.1">
    <property type="protein sequence ID" value="ENSMMDP00005022359.1"/>
    <property type="gene ID" value="ENSMMDG00005010829.1"/>
</dbReference>
<evidence type="ECO:0000256" key="1">
    <source>
        <dbReference type="ARBA" id="ARBA00010487"/>
    </source>
</evidence>
<dbReference type="InParanoid" id="A0A667YEK8"/>
<dbReference type="InterPro" id="IPR008075">
    <property type="entry name" value="LIMR"/>
</dbReference>
<dbReference type="GeneTree" id="ENSGT00390000007809"/>